<proteinExistence type="inferred from homology"/>
<dbReference type="InterPro" id="IPR058627">
    <property type="entry name" value="MdtA-like_C"/>
</dbReference>
<dbReference type="GO" id="GO:1990281">
    <property type="term" value="C:efflux pump complex"/>
    <property type="evidence" value="ECO:0007669"/>
    <property type="project" value="TreeGrafter"/>
</dbReference>
<dbReference type="Proteomes" id="UP000823612">
    <property type="component" value="Unassembled WGS sequence"/>
</dbReference>
<comment type="similarity">
    <text evidence="1">Belongs to the membrane fusion protein (MFP) (TC 8.A.1) family.</text>
</comment>
<feature type="domain" description="CzcB-like barrel-sandwich hybrid" evidence="4">
    <location>
        <begin position="65"/>
        <end position="177"/>
    </location>
</feature>
<dbReference type="PROSITE" id="PS51257">
    <property type="entry name" value="PROKAR_LIPOPROTEIN"/>
    <property type="match status" value="1"/>
</dbReference>
<accession>A0A9D9H0Z5</accession>
<dbReference type="SUPFAM" id="SSF111369">
    <property type="entry name" value="HlyD-like secretion proteins"/>
    <property type="match status" value="1"/>
</dbReference>
<feature type="domain" description="Multidrug resistance protein MdtA-like C-terminal permuted SH3" evidence="3">
    <location>
        <begin position="273"/>
        <end position="332"/>
    </location>
</feature>
<dbReference type="GO" id="GO:0015562">
    <property type="term" value="F:efflux transmembrane transporter activity"/>
    <property type="evidence" value="ECO:0007669"/>
    <property type="project" value="TreeGrafter"/>
</dbReference>
<dbReference type="PANTHER" id="PTHR30469:SF20">
    <property type="entry name" value="EFFLUX RND TRANSPORTER PERIPLASMIC ADAPTOR SUBUNIT"/>
    <property type="match status" value="1"/>
</dbReference>
<reference evidence="5" key="1">
    <citation type="submission" date="2020-10" db="EMBL/GenBank/DDBJ databases">
        <authorList>
            <person name="Gilroy R."/>
        </authorList>
    </citation>
    <scope>NUCLEOTIDE SEQUENCE</scope>
    <source>
        <strain evidence="5">2889</strain>
    </source>
</reference>
<dbReference type="InterPro" id="IPR058647">
    <property type="entry name" value="BSH_CzcB-like"/>
</dbReference>
<evidence type="ECO:0000259" key="2">
    <source>
        <dbReference type="Pfam" id="PF25954"/>
    </source>
</evidence>
<dbReference type="Gene3D" id="1.10.287.470">
    <property type="entry name" value="Helix hairpin bin"/>
    <property type="match status" value="1"/>
</dbReference>
<feature type="domain" description="CusB-like beta-barrel" evidence="2">
    <location>
        <begin position="192"/>
        <end position="266"/>
    </location>
</feature>
<reference evidence="5" key="2">
    <citation type="journal article" date="2021" name="PeerJ">
        <title>Extensive microbial diversity within the chicken gut microbiome revealed by metagenomics and culture.</title>
        <authorList>
            <person name="Gilroy R."/>
            <person name="Ravi A."/>
            <person name="Getino M."/>
            <person name="Pursley I."/>
            <person name="Horton D.L."/>
            <person name="Alikhan N.F."/>
            <person name="Baker D."/>
            <person name="Gharbi K."/>
            <person name="Hall N."/>
            <person name="Watson M."/>
            <person name="Adriaenssens E.M."/>
            <person name="Foster-Nyarko E."/>
            <person name="Jarju S."/>
            <person name="Secka A."/>
            <person name="Antonio M."/>
            <person name="Oren A."/>
            <person name="Chaudhuri R.R."/>
            <person name="La Ragione R."/>
            <person name="Hildebrand F."/>
            <person name="Pallen M.J."/>
        </authorList>
    </citation>
    <scope>NUCLEOTIDE SEQUENCE</scope>
    <source>
        <strain evidence="5">2889</strain>
    </source>
</reference>
<dbReference type="Pfam" id="PF25954">
    <property type="entry name" value="Beta-barrel_RND_2"/>
    <property type="match status" value="1"/>
</dbReference>
<dbReference type="InterPro" id="IPR006143">
    <property type="entry name" value="RND_pump_MFP"/>
</dbReference>
<comment type="caution">
    <text evidence="5">The sequence shown here is derived from an EMBL/GenBank/DDBJ whole genome shotgun (WGS) entry which is preliminary data.</text>
</comment>
<dbReference type="Gene3D" id="2.40.420.20">
    <property type="match status" value="1"/>
</dbReference>
<evidence type="ECO:0000259" key="4">
    <source>
        <dbReference type="Pfam" id="PF25973"/>
    </source>
</evidence>
<evidence type="ECO:0000313" key="5">
    <source>
        <dbReference type="EMBL" id="MBO8432366.1"/>
    </source>
</evidence>
<protein>
    <submittedName>
        <fullName evidence="5">Efflux RND transporter periplasmic adaptor subunit</fullName>
    </submittedName>
</protein>
<dbReference type="PANTHER" id="PTHR30469">
    <property type="entry name" value="MULTIDRUG RESISTANCE PROTEIN MDTA"/>
    <property type="match status" value="1"/>
</dbReference>
<dbReference type="Pfam" id="PF25973">
    <property type="entry name" value="BSH_CzcB"/>
    <property type="match status" value="1"/>
</dbReference>
<evidence type="ECO:0000313" key="6">
    <source>
        <dbReference type="Proteomes" id="UP000823612"/>
    </source>
</evidence>
<dbReference type="InterPro" id="IPR058792">
    <property type="entry name" value="Beta-barrel_RND_2"/>
</dbReference>
<name>A0A9D9H0Z5_9BACT</name>
<dbReference type="Pfam" id="PF25967">
    <property type="entry name" value="RND-MFP_C"/>
    <property type="match status" value="1"/>
</dbReference>
<dbReference type="NCBIfam" id="TIGR01730">
    <property type="entry name" value="RND_mfp"/>
    <property type="match status" value="1"/>
</dbReference>
<organism evidence="5 6">
    <name type="scientific">Candidatus Pullibacteroides excrementavium</name>
    <dbReference type="NCBI Taxonomy" id="2840905"/>
    <lineage>
        <taxon>Bacteria</taxon>
        <taxon>Pseudomonadati</taxon>
        <taxon>Bacteroidota</taxon>
        <taxon>Bacteroidia</taxon>
        <taxon>Bacteroidales</taxon>
        <taxon>Candidatus Pullibacteroides</taxon>
    </lineage>
</organism>
<sequence length="342" mass="37010">MNTNKKILILCLPLLLSACKESRIVSPMPSGVSVKVMQIDDSRVQYEQNYSGTVEAGYSVPLSFQAAGNLQQVLVSDGQSVRQGQLLASLDPVSLQSAYDAAKAVLEQAEDAYRRYESLHKKGSMTDLQWMEVQTKRQQALSMEAIARRNLEHAALKAPVDGIVAAKDIEAGMNVVPGVPVLKILGIDRVDVKIPVPENEIARTRIGQEASVKVPALQNRLFQGVITEKGISANPVSRTYDVKIAIENPDHALMPGMVCKVDIADSSRYPSGIVVPNNCIQIDYAGHAFVWVAQDGVAAKRRIRVGGLTEKGTLVSQGLEKGELLIVEGSQKVSEGSKIVVK</sequence>
<evidence type="ECO:0000259" key="3">
    <source>
        <dbReference type="Pfam" id="PF25967"/>
    </source>
</evidence>
<dbReference type="EMBL" id="JADIMZ010000051">
    <property type="protein sequence ID" value="MBO8432366.1"/>
    <property type="molecule type" value="Genomic_DNA"/>
</dbReference>
<dbReference type="Gene3D" id="2.40.30.170">
    <property type="match status" value="1"/>
</dbReference>
<evidence type="ECO:0000256" key="1">
    <source>
        <dbReference type="ARBA" id="ARBA00009477"/>
    </source>
</evidence>
<dbReference type="AlphaFoldDB" id="A0A9D9H0Z5"/>
<gene>
    <name evidence="5" type="ORF">IAB08_03615</name>
</gene>
<dbReference type="Gene3D" id="2.40.50.100">
    <property type="match status" value="1"/>
</dbReference>